<dbReference type="RefSeq" id="WP_169531570.1">
    <property type="nucleotide sequence ID" value="NZ_JABBGH010000002.1"/>
</dbReference>
<accession>A0A7Y0AEP9</accession>
<dbReference type="AlphaFoldDB" id="A0A7Y0AEP9"/>
<protein>
    <submittedName>
        <fullName evidence="1">Uncharacterized protein</fullName>
    </submittedName>
</protein>
<keyword evidence="2" id="KW-1185">Reference proteome</keyword>
<comment type="caution">
    <text evidence="1">The sequence shown here is derived from an EMBL/GenBank/DDBJ whole genome shotgun (WGS) entry which is preliminary data.</text>
</comment>
<reference evidence="1 2" key="1">
    <citation type="submission" date="2020-04" db="EMBL/GenBank/DDBJ databases">
        <title>Hymenobacter polaris sp. nov., isolated from Arctic soil.</title>
        <authorList>
            <person name="Dahal R.H."/>
        </authorList>
    </citation>
    <scope>NUCLEOTIDE SEQUENCE [LARGE SCALE GENOMIC DNA]</scope>
    <source>
        <strain evidence="1 2">RP-2-7</strain>
    </source>
</reference>
<organism evidence="1 2">
    <name type="scientific">Hymenobacter polaris</name>
    <dbReference type="NCBI Taxonomy" id="2682546"/>
    <lineage>
        <taxon>Bacteria</taxon>
        <taxon>Pseudomonadati</taxon>
        <taxon>Bacteroidota</taxon>
        <taxon>Cytophagia</taxon>
        <taxon>Cytophagales</taxon>
        <taxon>Hymenobacteraceae</taxon>
        <taxon>Hymenobacter</taxon>
    </lineage>
</organism>
<evidence type="ECO:0000313" key="1">
    <source>
        <dbReference type="EMBL" id="NML65932.1"/>
    </source>
</evidence>
<sequence>MATKTAYQIQADKRTKAALKLRARFDAKARKYATALVAALAGAADARARLDRINSLYGVDVSTETLLVHALRTAGLSDMLTAATGGSSPGEEVQVFNPTANGNGGGALAAEPLFGEAVSVVANIPGGSEAAPVRSYDTTLSGPNQDGAGVTLAASAGDTLQFNALASGGAAPASMDIYLGGAQVASVAYLDRYAGQPFRFTHAGVAHTGSFAATVNF</sequence>
<evidence type="ECO:0000313" key="2">
    <source>
        <dbReference type="Proteomes" id="UP000559626"/>
    </source>
</evidence>
<gene>
    <name evidence="1" type="ORF">HHL22_12015</name>
</gene>
<dbReference type="EMBL" id="JABBGH010000002">
    <property type="protein sequence ID" value="NML65932.1"/>
    <property type="molecule type" value="Genomic_DNA"/>
</dbReference>
<name>A0A7Y0AEP9_9BACT</name>
<dbReference type="Proteomes" id="UP000559626">
    <property type="component" value="Unassembled WGS sequence"/>
</dbReference>
<proteinExistence type="predicted"/>